<organism evidence="1">
    <name type="scientific">marine sediment metagenome</name>
    <dbReference type="NCBI Taxonomy" id="412755"/>
    <lineage>
        <taxon>unclassified sequences</taxon>
        <taxon>metagenomes</taxon>
        <taxon>ecological metagenomes</taxon>
    </lineage>
</organism>
<proteinExistence type="predicted"/>
<evidence type="ECO:0000313" key="1">
    <source>
        <dbReference type="EMBL" id="GAG39993.1"/>
    </source>
</evidence>
<sequence>MSVTIVGVTVSADFTVTAAAPTVAGAVTSISAELVRMWGYAAGQWQMYDPADTAGSDLASLVAGRGYWVKVDADITLIYGGNSYSLTAGWNLIGWR</sequence>
<gene>
    <name evidence="1" type="ORF">S01H1_62209</name>
</gene>
<protein>
    <submittedName>
        <fullName evidence="1">Uncharacterized protein</fullName>
    </submittedName>
</protein>
<reference evidence="1" key="1">
    <citation type="journal article" date="2014" name="Front. Microbiol.">
        <title>High frequency of phylogenetically diverse reductive dehalogenase-homologous genes in deep subseafloor sedimentary metagenomes.</title>
        <authorList>
            <person name="Kawai M."/>
            <person name="Futagami T."/>
            <person name="Toyoda A."/>
            <person name="Takaki Y."/>
            <person name="Nishi S."/>
            <person name="Hori S."/>
            <person name="Arai W."/>
            <person name="Tsubouchi T."/>
            <person name="Morono Y."/>
            <person name="Uchiyama I."/>
            <person name="Ito T."/>
            <person name="Fujiyama A."/>
            <person name="Inagaki F."/>
            <person name="Takami H."/>
        </authorList>
    </citation>
    <scope>NUCLEOTIDE SEQUENCE</scope>
    <source>
        <strain evidence="1">Expedition CK06-06</strain>
    </source>
</reference>
<dbReference type="AlphaFoldDB" id="X0XTQ1"/>
<dbReference type="EMBL" id="BARS01040843">
    <property type="protein sequence ID" value="GAG39993.1"/>
    <property type="molecule type" value="Genomic_DNA"/>
</dbReference>
<comment type="caution">
    <text evidence="1">The sequence shown here is derived from an EMBL/GenBank/DDBJ whole genome shotgun (WGS) entry which is preliminary data.</text>
</comment>
<name>X0XTQ1_9ZZZZ</name>
<accession>X0XTQ1</accession>